<proteinExistence type="inferred from homology"/>
<evidence type="ECO:0000256" key="2">
    <source>
        <dbReference type="ARBA" id="ARBA00007998"/>
    </source>
</evidence>
<feature type="transmembrane region" description="Helical" evidence="8">
    <location>
        <begin position="141"/>
        <end position="162"/>
    </location>
</feature>
<dbReference type="EMBL" id="JAUSTZ010000001">
    <property type="protein sequence ID" value="MDQ0224011.1"/>
    <property type="molecule type" value="Genomic_DNA"/>
</dbReference>
<feature type="transmembrane region" description="Helical" evidence="8">
    <location>
        <begin position="12"/>
        <end position="29"/>
    </location>
</feature>
<evidence type="ECO:0000313" key="9">
    <source>
        <dbReference type="EMBL" id="MDQ0224011.1"/>
    </source>
</evidence>
<keyword evidence="10" id="KW-1185">Reference proteome</keyword>
<evidence type="ECO:0000313" key="10">
    <source>
        <dbReference type="Proteomes" id="UP001232245"/>
    </source>
</evidence>
<keyword evidence="4" id="KW-0309">Germination</keyword>
<evidence type="ECO:0000256" key="8">
    <source>
        <dbReference type="SAM" id="Phobius"/>
    </source>
</evidence>
<feature type="transmembrane region" description="Helical" evidence="8">
    <location>
        <begin position="218"/>
        <end position="238"/>
    </location>
</feature>
<feature type="transmembrane region" description="Helical" evidence="8">
    <location>
        <begin position="84"/>
        <end position="106"/>
    </location>
</feature>
<dbReference type="Proteomes" id="UP001232245">
    <property type="component" value="Unassembled WGS sequence"/>
</dbReference>
<feature type="transmembrane region" description="Helical" evidence="8">
    <location>
        <begin position="112"/>
        <end position="134"/>
    </location>
</feature>
<protein>
    <submittedName>
        <fullName evidence="9">Spore germination protein (Amino acid permease)</fullName>
    </submittedName>
</protein>
<reference evidence="9 10" key="1">
    <citation type="submission" date="2023-07" db="EMBL/GenBank/DDBJ databases">
        <title>Genomic Encyclopedia of Type Strains, Phase IV (KMG-IV): sequencing the most valuable type-strain genomes for metagenomic binning, comparative biology and taxonomic classification.</title>
        <authorList>
            <person name="Goeker M."/>
        </authorList>
    </citation>
    <scope>NUCLEOTIDE SEQUENCE [LARGE SCALE GENOMIC DNA]</scope>
    <source>
        <strain evidence="9 10">DSM 17723</strain>
    </source>
</reference>
<comment type="subcellular location">
    <subcellularLocation>
        <location evidence="1">Membrane</location>
        <topology evidence="1">Multi-pass membrane protein</topology>
    </subcellularLocation>
</comment>
<dbReference type="Gene3D" id="1.20.1740.10">
    <property type="entry name" value="Amino acid/polyamine transporter I"/>
    <property type="match status" value="1"/>
</dbReference>
<dbReference type="PANTHER" id="PTHR34975">
    <property type="entry name" value="SPORE GERMINATION PROTEIN A2"/>
    <property type="match status" value="1"/>
</dbReference>
<keyword evidence="6 8" id="KW-1133">Transmembrane helix</keyword>
<dbReference type="NCBIfam" id="TIGR00912">
    <property type="entry name" value="2A0309"/>
    <property type="match status" value="1"/>
</dbReference>
<evidence type="ECO:0000256" key="3">
    <source>
        <dbReference type="ARBA" id="ARBA00022448"/>
    </source>
</evidence>
<gene>
    <name evidence="9" type="ORF">J2S02_000333</name>
</gene>
<keyword evidence="3" id="KW-0813">Transport</keyword>
<feature type="transmembrane region" description="Helical" evidence="8">
    <location>
        <begin position="182"/>
        <end position="206"/>
    </location>
</feature>
<accession>A0ABT9YVI6</accession>
<feature type="transmembrane region" description="Helical" evidence="8">
    <location>
        <begin position="334"/>
        <end position="354"/>
    </location>
</feature>
<keyword evidence="5 8" id="KW-0812">Transmembrane</keyword>
<evidence type="ECO:0000256" key="5">
    <source>
        <dbReference type="ARBA" id="ARBA00022692"/>
    </source>
</evidence>
<keyword evidence="7 8" id="KW-0472">Membrane</keyword>
<evidence type="ECO:0000256" key="7">
    <source>
        <dbReference type="ARBA" id="ARBA00023136"/>
    </source>
</evidence>
<dbReference type="PANTHER" id="PTHR34975:SF2">
    <property type="entry name" value="SPORE GERMINATION PROTEIN A2"/>
    <property type="match status" value="1"/>
</dbReference>
<comment type="similarity">
    <text evidence="2">Belongs to the amino acid-polyamine-organocation (APC) superfamily. Spore germination protein (SGP) (TC 2.A.3.9) family.</text>
</comment>
<dbReference type="RefSeq" id="WP_174879593.1">
    <property type="nucleotide sequence ID" value="NZ_CADEPK010000032.1"/>
</dbReference>
<sequence length="364" mass="42022">MEKKKLQISHFLVFSIIHSIQLGVGVFGFQRIIMESAGNDAWVAVITAALLMNLIIWFMYVLLNRHKKDLVDIHKELFGKWIGGFFSLIWVAYWILIAITVLRTYLEVVQVWVYPTINILIFSLFMLGLTYYCVTGGFRIVAGISFLGIVIPFYIFFTFLFPLEYTNFRNFLPFFNHSISDLAIATKDMILTYIGPSTLLMFYPYIKNPEKSQKWAHLGNFISLTLYLYILIISIGFFSEKQVSQHIWATLSMWKIVELPFVERIEYIGITSWILIILPNLCMSVWASKKGIEKIFNLKSKTAIILILLIVLLSTVLIRGREAVQFINTYIGDFALYIVFLYLPFLAILSFIITKVRGTKGAKS</sequence>
<name>A0ABT9YVI6_9BACI</name>
<comment type="caution">
    <text evidence="9">The sequence shown here is derived from an EMBL/GenBank/DDBJ whole genome shotgun (WGS) entry which is preliminary data.</text>
</comment>
<dbReference type="InterPro" id="IPR004761">
    <property type="entry name" value="Spore_GerAB"/>
</dbReference>
<organism evidence="9 10">
    <name type="scientific">Metabacillus niabensis</name>
    <dbReference type="NCBI Taxonomy" id="324854"/>
    <lineage>
        <taxon>Bacteria</taxon>
        <taxon>Bacillati</taxon>
        <taxon>Bacillota</taxon>
        <taxon>Bacilli</taxon>
        <taxon>Bacillales</taxon>
        <taxon>Bacillaceae</taxon>
        <taxon>Metabacillus</taxon>
    </lineage>
</organism>
<evidence type="ECO:0000256" key="1">
    <source>
        <dbReference type="ARBA" id="ARBA00004141"/>
    </source>
</evidence>
<evidence type="ECO:0000256" key="6">
    <source>
        <dbReference type="ARBA" id="ARBA00022989"/>
    </source>
</evidence>
<dbReference type="Pfam" id="PF03845">
    <property type="entry name" value="Spore_permease"/>
    <property type="match status" value="1"/>
</dbReference>
<feature type="transmembrane region" description="Helical" evidence="8">
    <location>
        <begin position="267"/>
        <end position="288"/>
    </location>
</feature>
<evidence type="ECO:0000256" key="4">
    <source>
        <dbReference type="ARBA" id="ARBA00022544"/>
    </source>
</evidence>
<feature type="transmembrane region" description="Helical" evidence="8">
    <location>
        <begin position="300"/>
        <end position="318"/>
    </location>
</feature>
<feature type="transmembrane region" description="Helical" evidence="8">
    <location>
        <begin position="41"/>
        <end position="63"/>
    </location>
</feature>